<sequence length="349" mass="37348">MATITAAAAIASLPTTALAAGVSLTAGPTPAAAVTTQTTVTSPNELLTAKFWMNRNYYDVNGKRNGMDSSPFVDAKAGRVLMPLRYLAYSLGIAEGDIQFTKNASGWVDQVIIRRPSAGGFKDTLQITVDSPNILVNGGQTGALDVAPRIVNNRLMVPYRAAAQALGAMVAWDAGEKAIIVKTWKAVPAPQKPLVQKVSLLQGQRQMKSLDINGVEKTLQAASVPLVVDPVDHRTRFDILEYLKAWGIPDSAILYDPVQGSLAVRGIARENKPGEPYGAGFVYFYAGDGYGWISNYLPTNPEDGVDAITLVNGRLYGSVPLLNAVSPLFGRRTEGGMTNDAMWVRLVNP</sequence>
<keyword evidence="1" id="KW-0732">Signal</keyword>
<feature type="domain" description="Copper amine oxidase-like N-terminal" evidence="2">
    <location>
        <begin position="60"/>
        <end position="180"/>
    </location>
</feature>
<evidence type="ECO:0000256" key="1">
    <source>
        <dbReference type="SAM" id="SignalP"/>
    </source>
</evidence>
<protein>
    <recommendedName>
        <fullName evidence="2">Copper amine oxidase-like N-terminal domain-containing protein</fullName>
    </recommendedName>
</protein>
<comment type="caution">
    <text evidence="3">The sequence shown here is derived from an EMBL/GenBank/DDBJ whole genome shotgun (WGS) entry which is preliminary data.</text>
</comment>
<evidence type="ECO:0000313" key="4">
    <source>
        <dbReference type="Proteomes" id="UP000463470"/>
    </source>
</evidence>
<dbReference type="InterPro" id="IPR012854">
    <property type="entry name" value="Cu_amine_oxidase-like_N"/>
</dbReference>
<feature type="signal peptide" evidence="1">
    <location>
        <begin position="1"/>
        <end position="19"/>
    </location>
</feature>
<feature type="chain" id="PRO_5033050616" description="Copper amine oxidase-like N-terminal domain-containing protein" evidence="1">
    <location>
        <begin position="20"/>
        <end position="349"/>
    </location>
</feature>
<accession>A0A845L7C4</accession>
<evidence type="ECO:0000313" key="3">
    <source>
        <dbReference type="EMBL" id="MZP28821.1"/>
    </source>
</evidence>
<dbReference type="AlphaFoldDB" id="A0A845L7C4"/>
<dbReference type="OrthoDB" id="9816096at2"/>
<proteinExistence type="predicted"/>
<name>A0A845L7C4_9FIRM</name>
<dbReference type="Proteomes" id="UP000463470">
    <property type="component" value="Unassembled WGS sequence"/>
</dbReference>
<evidence type="ECO:0000259" key="2">
    <source>
        <dbReference type="Pfam" id="PF07833"/>
    </source>
</evidence>
<dbReference type="Gene3D" id="3.30.457.10">
    <property type="entry name" value="Copper amine oxidase-like, N-terminal domain"/>
    <property type="match status" value="1"/>
</dbReference>
<dbReference type="RefSeq" id="WP_161255002.1">
    <property type="nucleotide sequence ID" value="NZ_WXEY01000002.1"/>
</dbReference>
<gene>
    <name evidence="3" type="ORF">GTO91_03745</name>
</gene>
<dbReference type="EMBL" id="WXEY01000002">
    <property type="protein sequence ID" value="MZP28821.1"/>
    <property type="molecule type" value="Genomic_DNA"/>
</dbReference>
<dbReference type="Pfam" id="PF07833">
    <property type="entry name" value="Cu_amine_oxidN1"/>
    <property type="match status" value="1"/>
</dbReference>
<keyword evidence="4" id="KW-1185">Reference proteome</keyword>
<dbReference type="InterPro" id="IPR036582">
    <property type="entry name" value="Mao_N_sf"/>
</dbReference>
<organism evidence="3 4">
    <name type="scientific">Heliomicrobium undosum</name>
    <dbReference type="NCBI Taxonomy" id="121734"/>
    <lineage>
        <taxon>Bacteria</taxon>
        <taxon>Bacillati</taxon>
        <taxon>Bacillota</taxon>
        <taxon>Clostridia</taxon>
        <taxon>Eubacteriales</taxon>
        <taxon>Heliobacteriaceae</taxon>
        <taxon>Heliomicrobium</taxon>
    </lineage>
</organism>
<reference evidence="3 4" key="1">
    <citation type="submission" date="2020-01" db="EMBL/GenBank/DDBJ databases">
        <title>Whole-genome sequence of Heliobacterium undosum DSM 13378.</title>
        <authorList>
            <person name="Kyndt J.A."/>
            <person name="Meyer T.E."/>
        </authorList>
    </citation>
    <scope>NUCLEOTIDE SEQUENCE [LARGE SCALE GENOMIC DNA]</scope>
    <source>
        <strain evidence="3 4">DSM 13378</strain>
    </source>
</reference>
<dbReference type="SUPFAM" id="SSF55383">
    <property type="entry name" value="Copper amine oxidase, domain N"/>
    <property type="match status" value="1"/>
</dbReference>